<dbReference type="GO" id="GO:0016874">
    <property type="term" value="F:ligase activity"/>
    <property type="evidence" value="ECO:0007669"/>
    <property type="project" value="UniProtKB-KW"/>
</dbReference>
<dbReference type="OrthoDB" id="6622882at2759"/>
<dbReference type="EMBL" id="VUJU01013306">
    <property type="protein sequence ID" value="KAF0705220.1"/>
    <property type="molecule type" value="Genomic_DNA"/>
</dbReference>
<gene>
    <name evidence="1" type="ORF">FWK35_00030851</name>
</gene>
<evidence type="ECO:0000313" key="1">
    <source>
        <dbReference type="EMBL" id="KAF0705220.1"/>
    </source>
</evidence>
<dbReference type="Proteomes" id="UP000478052">
    <property type="component" value="Unassembled WGS sequence"/>
</dbReference>
<organism evidence="1 2">
    <name type="scientific">Aphis craccivora</name>
    <name type="common">Cowpea aphid</name>
    <dbReference type="NCBI Taxonomy" id="307492"/>
    <lineage>
        <taxon>Eukaryota</taxon>
        <taxon>Metazoa</taxon>
        <taxon>Ecdysozoa</taxon>
        <taxon>Arthropoda</taxon>
        <taxon>Hexapoda</taxon>
        <taxon>Insecta</taxon>
        <taxon>Pterygota</taxon>
        <taxon>Neoptera</taxon>
        <taxon>Paraneoptera</taxon>
        <taxon>Hemiptera</taxon>
        <taxon>Sternorrhyncha</taxon>
        <taxon>Aphidomorpha</taxon>
        <taxon>Aphidoidea</taxon>
        <taxon>Aphididae</taxon>
        <taxon>Aphidini</taxon>
        <taxon>Aphis</taxon>
        <taxon>Aphis</taxon>
    </lineage>
</organism>
<dbReference type="PANTHER" id="PTHR37162">
    <property type="entry name" value="HAT FAMILY DIMERISATION DOMAINCONTAINING PROTEIN-RELATED"/>
    <property type="match status" value="1"/>
</dbReference>
<dbReference type="PANTHER" id="PTHR37162:SF1">
    <property type="entry name" value="BED-TYPE DOMAIN-CONTAINING PROTEIN"/>
    <property type="match status" value="1"/>
</dbReference>
<keyword evidence="1" id="KW-0436">Ligase</keyword>
<comment type="caution">
    <text evidence="1">The sequence shown here is derived from an EMBL/GenBank/DDBJ whole genome shotgun (WGS) entry which is preliminary data.</text>
</comment>
<proteinExistence type="predicted"/>
<reference evidence="1 2" key="1">
    <citation type="submission" date="2019-08" db="EMBL/GenBank/DDBJ databases">
        <title>Whole genome of Aphis craccivora.</title>
        <authorList>
            <person name="Voronova N.V."/>
            <person name="Shulinski R.S."/>
            <person name="Bandarenka Y.V."/>
            <person name="Zhorov D.G."/>
            <person name="Warner D."/>
        </authorList>
    </citation>
    <scope>NUCLEOTIDE SEQUENCE [LARGE SCALE GENOMIC DNA]</scope>
    <source>
        <strain evidence="1">180601</strain>
        <tissue evidence="1">Whole Body</tissue>
    </source>
</reference>
<protein>
    <submittedName>
        <fullName evidence="1">E3 SUMO-protein ligase KIAA1586-like</fullName>
    </submittedName>
</protein>
<dbReference type="AlphaFoldDB" id="A0A6G0VQ41"/>
<evidence type="ECO:0000313" key="2">
    <source>
        <dbReference type="Proteomes" id="UP000478052"/>
    </source>
</evidence>
<name>A0A6G0VQ41_APHCR</name>
<keyword evidence="2" id="KW-1185">Reference proteome</keyword>
<accession>A0A6G0VQ41</accession>
<sequence length="130" mass="14911">MLIGYASDGVNVMMGAHNSLATTLKDDIPNIFILKCICHSFHLFASYACTKLPISIEETVKDIYNFLNTSPKRLCKYAEFQTFLNIKQHKMLQPSQTRWLSLLPVVNRLLEQFDAMKLYFTGVCILEKSQ</sequence>